<evidence type="ECO:0000259" key="14">
    <source>
        <dbReference type="PROSITE" id="PS51007"/>
    </source>
</evidence>
<dbReference type="InterPro" id="IPR002327">
    <property type="entry name" value="Cyt_c_1A/1B"/>
</dbReference>
<keyword evidence="6 11" id="KW-0349">Heme</keyword>
<evidence type="ECO:0000256" key="13">
    <source>
        <dbReference type="RuleBase" id="RU004427"/>
    </source>
</evidence>
<gene>
    <name evidence="15" type="primary">Cycsa</name>
    <name evidence="15" type="ORF">PITSOR_R12884</name>
</gene>
<dbReference type="InterPro" id="IPR036909">
    <property type="entry name" value="Cyt_c-like_dom_sf"/>
</dbReference>
<dbReference type="EMBL" id="WEKX01002343">
    <property type="protein sequence ID" value="NWI85449.1"/>
    <property type="molecule type" value="Genomic_DNA"/>
</dbReference>
<dbReference type="GO" id="GO:0005758">
    <property type="term" value="C:mitochondrial intermembrane space"/>
    <property type="evidence" value="ECO:0007669"/>
    <property type="project" value="UniProtKB-SubCell"/>
</dbReference>
<organism evidence="15 16">
    <name type="scientific">Pitta sordida</name>
    <name type="common">Hooded pitta</name>
    <dbReference type="NCBI Taxonomy" id="9163"/>
    <lineage>
        <taxon>Eukaryota</taxon>
        <taxon>Metazoa</taxon>
        <taxon>Chordata</taxon>
        <taxon>Craniata</taxon>
        <taxon>Vertebrata</taxon>
        <taxon>Euteleostomi</taxon>
        <taxon>Archelosauria</taxon>
        <taxon>Archosauria</taxon>
        <taxon>Dinosauria</taxon>
        <taxon>Saurischia</taxon>
        <taxon>Theropoda</taxon>
        <taxon>Coelurosauria</taxon>
        <taxon>Aves</taxon>
        <taxon>Neognathae</taxon>
        <taxon>Neoaves</taxon>
        <taxon>Telluraves</taxon>
        <taxon>Australaves</taxon>
        <taxon>Passeriformes</taxon>
        <taxon>Pittidae</taxon>
        <taxon>Pitta</taxon>
    </lineage>
</organism>
<evidence type="ECO:0000256" key="1">
    <source>
        <dbReference type="ARBA" id="ARBA00002555"/>
    </source>
</evidence>
<reference evidence="15" key="1">
    <citation type="submission" date="2019-10" db="EMBL/GenBank/DDBJ databases">
        <title>Bird 10,000 Genomes (B10K) Project - Family phase.</title>
        <authorList>
            <person name="Zhang G."/>
        </authorList>
    </citation>
    <scope>NUCLEOTIDE SEQUENCE</scope>
    <source>
        <strain evidence="15">B10K-DU-002-53</strain>
        <tissue evidence="15">Muscle</tissue>
    </source>
</reference>
<feature type="non-terminal residue" evidence="15">
    <location>
        <position position="1"/>
    </location>
</feature>
<evidence type="ECO:0000256" key="6">
    <source>
        <dbReference type="ARBA" id="ARBA00022617"/>
    </source>
</evidence>
<dbReference type="PROSITE" id="PS51007">
    <property type="entry name" value="CYTC"/>
    <property type="match status" value="1"/>
</dbReference>
<name>A0A851EQS3_PITSO</name>
<dbReference type="InterPro" id="IPR009056">
    <property type="entry name" value="Cyt_c-like_dom"/>
</dbReference>
<dbReference type="AlphaFoldDB" id="A0A851EQS3"/>
<feature type="non-terminal residue" evidence="15">
    <location>
        <position position="103"/>
    </location>
</feature>
<accession>A0A851EQS3</accession>
<evidence type="ECO:0000256" key="7">
    <source>
        <dbReference type="ARBA" id="ARBA00022723"/>
    </source>
</evidence>
<dbReference type="GO" id="GO:0046872">
    <property type="term" value="F:metal ion binding"/>
    <property type="evidence" value="ECO:0007669"/>
    <property type="project" value="UniProtKB-KW"/>
</dbReference>
<keyword evidence="7 11" id="KW-0479">Metal-binding</keyword>
<evidence type="ECO:0000313" key="15">
    <source>
        <dbReference type="EMBL" id="NWI85449.1"/>
    </source>
</evidence>
<keyword evidence="10 11" id="KW-0408">Iron</keyword>
<evidence type="ECO:0000256" key="12">
    <source>
        <dbReference type="RuleBase" id="RU004426"/>
    </source>
</evidence>
<comment type="caution">
    <text evidence="15">The sequence shown here is derived from an EMBL/GenBank/DDBJ whole genome shotgun (WGS) entry which is preliminary data.</text>
</comment>
<evidence type="ECO:0000256" key="2">
    <source>
        <dbReference type="ARBA" id="ARBA00004569"/>
    </source>
</evidence>
<evidence type="ECO:0000256" key="3">
    <source>
        <dbReference type="ARBA" id="ARBA00006488"/>
    </source>
</evidence>
<comment type="subcellular location">
    <subcellularLocation>
        <location evidence="2">Mitochondrion intermembrane space</location>
    </subcellularLocation>
</comment>
<evidence type="ECO:0000256" key="4">
    <source>
        <dbReference type="ARBA" id="ARBA00013530"/>
    </source>
</evidence>
<feature type="domain" description="Cytochrome c" evidence="14">
    <location>
        <begin position="2"/>
        <end position="103"/>
    </location>
</feature>
<evidence type="ECO:0000256" key="5">
    <source>
        <dbReference type="ARBA" id="ARBA00022448"/>
    </source>
</evidence>
<keyword evidence="9" id="KW-0007">Acetylation</keyword>
<evidence type="ECO:0000256" key="8">
    <source>
        <dbReference type="ARBA" id="ARBA00022982"/>
    </source>
</evidence>
<keyword evidence="5 13" id="KW-0813">Transport</keyword>
<comment type="PTM">
    <text evidence="13">Binds 1 heme group per subunit.</text>
</comment>
<dbReference type="GO" id="GO:0009055">
    <property type="term" value="F:electron transfer activity"/>
    <property type="evidence" value="ECO:0007669"/>
    <property type="project" value="InterPro"/>
</dbReference>
<dbReference type="Proteomes" id="UP000633448">
    <property type="component" value="Unassembled WGS sequence"/>
</dbReference>
<dbReference type="GO" id="GO:0020037">
    <property type="term" value="F:heme binding"/>
    <property type="evidence" value="ECO:0007669"/>
    <property type="project" value="InterPro"/>
</dbReference>
<evidence type="ECO:0000256" key="9">
    <source>
        <dbReference type="ARBA" id="ARBA00022990"/>
    </source>
</evidence>
<dbReference type="SUPFAM" id="SSF46626">
    <property type="entry name" value="Cytochrome c"/>
    <property type="match status" value="1"/>
</dbReference>
<evidence type="ECO:0000256" key="11">
    <source>
        <dbReference type="PROSITE-ProRule" id="PRU00433"/>
    </source>
</evidence>
<protein>
    <recommendedName>
        <fullName evidence="4">Cytochrome c</fullName>
    </recommendedName>
</protein>
<keyword evidence="13" id="KW-0496">Mitochondrion</keyword>
<comment type="function">
    <text evidence="1 13">Electron carrier protein. The oxidized form of the cytochrome c heme group can accept an electron from the heme group of the cytochrome c1 subunit of cytochrome reductase. Cytochrome c then transfers this electron to the cytochrome oxidase complex, the final protein carrier in the mitochondrial electron-transport chain.</text>
</comment>
<keyword evidence="16" id="KW-1185">Reference proteome</keyword>
<keyword evidence="13" id="KW-0679">Respiratory chain</keyword>
<evidence type="ECO:0000256" key="10">
    <source>
        <dbReference type="ARBA" id="ARBA00023004"/>
    </source>
</evidence>
<dbReference type="Gene3D" id="1.10.760.10">
    <property type="entry name" value="Cytochrome c-like domain"/>
    <property type="match status" value="1"/>
</dbReference>
<evidence type="ECO:0000313" key="16">
    <source>
        <dbReference type="Proteomes" id="UP000633448"/>
    </source>
</evidence>
<sequence>MGDAEKGKNIFIQKCSQCYTSEKDGKHKTGPNIWHLSGCRTGQAAGFSYSDANKNSNKTISENMLTRVFGKPTKYLPALKIIFAAIKNRMKELLFACLNKATS</sequence>
<comment type="similarity">
    <text evidence="3 12">Belongs to the cytochrome c family.</text>
</comment>
<keyword evidence="8 13" id="KW-0249">Electron transport</keyword>
<dbReference type="PANTHER" id="PTHR11961">
    <property type="entry name" value="CYTOCHROME C"/>
    <property type="match status" value="1"/>
</dbReference>
<proteinExistence type="inferred from homology"/>
<dbReference type="OrthoDB" id="449280at2759"/>
<dbReference type="PRINTS" id="PR00604">
    <property type="entry name" value="CYTCHRMECIAB"/>
</dbReference>